<comment type="similarity">
    <text evidence="12 13">Belongs to the DnaG primase family.</text>
</comment>
<keyword evidence="8 12" id="KW-0862">Zinc</keyword>
<keyword evidence="6 12" id="KW-0479">Metal-binding</keyword>
<reference evidence="17" key="1">
    <citation type="journal article" date="2019" name="Int. J. Syst. Evol. Microbiol.">
        <title>The Global Catalogue of Microorganisms (GCM) 10K type strain sequencing project: providing services to taxonomists for standard genome sequencing and annotation.</title>
        <authorList>
            <consortium name="The Broad Institute Genomics Platform"/>
            <consortium name="The Broad Institute Genome Sequencing Center for Infectious Disease"/>
            <person name="Wu L."/>
            <person name="Ma J."/>
        </authorList>
    </citation>
    <scope>NUCLEOTIDE SEQUENCE [LARGE SCALE GENOMIC DNA]</scope>
    <source>
        <strain evidence="17">JCM 31920</strain>
    </source>
</reference>
<sequence length="652" mass="73976">MKIHAETVDRIKDAVEITEVIGDYVNLKKRGANYQACCPFHNEKTPSFSVNPVRQIYKCFGCGASGDAIKFVMDIDGVGYMEALRHLAQKYKIEIREEEVSDEAVNRQNEKESLYIVLNFAKDFFQKQLTDGAEGRSIALPYFRERGLSDTTIEKFQLGYSPSDWSVFSDHAVQKGYTPQILESAGLSIKREGKDSLFDRFRERVIFPIHNISGKVIAFGGRILKTDKKAAKYINSPETAVYHKSDVLYGIHQARNAIRQADLCYLVEGYTDVLSLHQGGIENVVASSGTSLTIEQIRLINRFTPNITILYDGDAAGVKAALRGIDLVLEEGLNVSIVTFPDNDDPDSYMRKVGSAKFIEHIQQATQDFITFKTEALLADAGDDPFKKAELITDIVHSIAKIPDAIKRQVFFARVAERMKIEEQTLITEGNKLLRQQTSQRQKEKQKESTRRVNDALEGFGDEPPMDLFAPEGYTPPEKPEDFRKKTEEECIRLLVLYGNVELEEGITVCHYILEEIEDQVILDPVFGSILQVFKSQLSQGKIPHTDFFIRHENPEIKAAAINWTTPKFEVSNLWFDKHEIYVPTELDVLHKSSLHSIFRLMKQSLDEELKELLQKLSLDLDEATCQEVQARYLEVKKKSVLVSKELGIIFG</sequence>
<dbReference type="InterPro" id="IPR034151">
    <property type="entry name" value="TOPRIM_DnaG_bac"/>
</dbReference>
<keyword evidence="2 12" id="KW-0639">Primosome</keyword>
<feature type="compositionally biased region" description="Basic and acidic residues" evidence="14">
    <location>
        <begin position="441"/>
        <end position="455"/>
    </location>
</feature>
<keyword evidence="7 12" id="KW-0863">Zinc-finger</keyword>
<evidence type="ECO:0000256" key="2">
    <source>
        <dbReference type="ARBA" id="ARBA00022515"/>
    </source>
</evidence>
<dbReference type="InterPro" id="IPR006171">
    <property type="entry name" value="TOPRIM_dom"/>
</dbReference>
<dbReference type="InterPro" id="IPR002694">
    <property type="entry name" value="Znf_CHC2"/>
</dbReference>
<dbReference type="InterPro" id="IPR006295">
    <property type="entry name" value="DNA_primase_DnaG"/>
</dbReference>
<dbReference type="RefSeq" id="WP_345028700.1">
    <property type="nucleotide sequence ID" value="NZ_BAABEY010000020.1"/>
</dbReference>
<name>A0ABP8LZ31_9BACT</name>
<dbReference type="Pfam" id="PF13155">
    <property type="entry name" value="Toprim_2"/>
    <property type="match status" value="1"/>
</dbReference>
<proteinExistence type="inferred from homology"/>
<comment type="subunit">
    <text evidence="12">Monomer. Interacts with DnaB.</text>
</comment>
<keyword evidence="17" id="KW-1185">Reference proteome</keyword>
<keyword evidence="11 12" id="KW-0804">Transcription</keyword>
<keyword evidence="5 12" id="KW-0235">DNA replication</keyword>
<comment type="function">
    <text evidence="12 13">RNA polymerase that catalyzes the synthesis of short RNA molecules used as primers for DNA polymerase during DNA replication.</text>
</comment>
<dbReference type="Gene3D" id="3.90.580.10">
    <property type="entry name" value="Zinc finger, CHC2-type domain"/>
    <property type="match status" value="1"/>
</dbReference>
<dbReference type="PANTHER" id="PTHR30313:SF2">
    <property type="entry name" value="DNA PRIMASE"/>
    <property type="match status" value="1"/>
</dbReference>
<dbReference type="PIRSF" id="PIRSF002811">
    <property type="entry name" value="DnaG"/>
    <property type="match status" value="1"/>
</dbReference>
<dbReference type="InterPro" id="IPR030846">
    <property type="entry name" value="DnaG_bac"/>
</dbReference>
<protein>
    <recommendedName>
        <fullName evidence="12 13">DNA primase</fullName>
        <ecNumber evidence="12">2.7.7.101</ecNumber>
    </recommendedName>
</protein>
<feature type="domain" description="Toprim" evidence="15">
    <location>
        <begin position="262"/>
        <end position="343"/>
    </location>
</feature>
<evidence type="ECO:0000256" key="6">
    <source>
        <dbReference type="ARBA" id="ARBA00022723"/>
    </source>
</evidence>
<accession>A0ABP8LZ31</accession>
<dbReference type="EC" id="2.7.7.101" evidence="12"/>
<evidence type="ECO:0000256" key="10">
    <source>
        <dbReference type="ARBA" id="ARBA00023125"/>
    </source>
</evidence>
<dbReference type="InterPro" id="IPR050219">
    <property type="entry name" value="DnaG_primase"/>
</dbReference>
<dbReference type="InterPro" id="IPR013264">
    <property type="entry name" value="DNAG_N"/>
</dbReference>
<feature type="zinc finger region" description="CHC2-type" evidence="12">
    <location>
        <begin position="38"/>
        <end position="62"/>
    </location>
</feature>
<dbReference type="InterPro" id="IPR037068">
    <property type="entry name" value="DNA_primase_core_N_sf"/>
</dbReference>
<dbReference type="Pfam" id="PF08275">
    <property type="entry name" value="DNAG_N"/>
    <property type="match status" value="1"/>
</dbReference>
<evidence type="ECO:0000313" key="17">
    <source>
        <dbReference type="Proteomes" id="UP001501508"/>
    </source>
</evidence>
<dbReference type="SUPFAM" id="SSF56731">
    <property type="entry name" value="DNA primase core"/>
    <property type="match status" value="1"/>
</dbReference>
<keyword evidence="1 12" id="KW-0240">DNA-directed RNA polymerase</keyword>
<keyword evidence="9" id="KW-0460">Magnesium</keyword>
<evidence type="ECO:0000256" key="9">
    <source>
        <dbReference type="ARBA" id="ARBA00022842"/>
    </source>
</evidence>
<dbReference type="SMART" id="SM00493">
    <property type="entry name" value="TOPRIM"/>
    <property type="match status" value="1"/>
</dbReference>
<dbReference type="InterPro" id="IPR019475">
    <property type="entry name" value="DNA_primase_DnaB-bd"/>
</dbReference>
<organism evidence="16 17">
    <name type="scientific">Ravibacter arvi</name>
    <dbReference type="NCBI Taxonomy" id="2051041"/>
    <lineage>
        <taxon>Bacteria</taxon>
        <taxon>Pseudomonadati</taxon>
        <taxon>Bacteroidota</taxon>
        <taxon>Cytophagia</taxon>
        <taxon>Cytophagales</taxon>
        <taxon>Spirosomataceae</taxon>
        <taxon>Ravibacter</taxon>
    </lineage>
</organism>
<dbReference type="SMART" id="SM00400">
    <property type="entry name" value="ZnF_CHCC"/>
    <property type="match status" value="1"/>
</dbReference>
<dbReference type="Pfam" id="PF01807">
    <property type="entry name" value="Zn_ribbon_DnaG"/>
    <property type="match status" value="1"/>
</dbReference>
<dbReference type="NCBIfam" id="TIGR01391">
    <property type="entry name" value="dnaG"/>
    <property type="match status" value="1"/>
</dbReference>
<evidence type="ECO:0000256" key="5">
    <source>
        <dbReference type="ARBA" id="ARBA00022705"/>
    </source>
</evidence>
<dbReference type="PANTHER" id="PTHR30313">
    <property type="entry name" value="DNA PRIMASE"/>
    <property type="match status" value="1"/>
</dbReference>
<dbReference type="Gene3D" id="3.90.980.10">
    <property type="entry name" value="DNA primase, catalytic core, N-terminal domain"/>
    <property type="match status" value="1"/>
</dbReference>
<comment type="cofactor">
    <cofactor evidence="12 13">
        <name>Zn(2+)</name>
        <dbReference type="ChEBI" id="CHEBI:29105"/>
    </cofactor>
    <text evidence="12 13">Binds 1 zinc ion per monomer.</text>
</comment>
<evidence type="ECO:0000256" key="13">
    <source>
        <dbReference type="PIRNR" id="PIRNR002811"/>
    </source>
</evidence>
<dbReference type="SUPFAM" id="SSF57783">
    <property type="entry name" value="Zinc beta-ribbon"/>
    <property type="match status" value="1"/>
</dbReference>
<evidence type="ECO:0000256" key="3">
    <source>
        <dbReference type="ARBA" id="ARBA00022679"/>
    </source>
</evidence>
<evidence type="ECO:0000256" key="4">
    <source>
        <dbReference type="ARBA" id="ARBA00022695"/>
    </source>
</evidence>
<evidence type="ECO:0000256" key="1">
    <source>
        <dbReference type="ARBA" id="ARBA00022478"/>
    </source>
</evidence>
<evidence type="ECO:0000259" key="15">
    <source>
        <dbReference type="PROSITE" id="PS50880"/>
    </source>
</evidence>
<feature type="region of interest" description="Disordered" evidence="14">
    <location>
        <begin position="433"/>
        <end position="482"/>
    </location>
</feature>
<evidence type="ECO:0000256" key="7">
    <source>
        <dbReference type="ARBA" id="ARBA00022771"/>
    </source>
</evidence>
<evidence type="ECO:0000256" key="11">
    <source>
        <dbReference type="ARBA" id="ARBA00023163"/>
    </source>
</evidence>
<keyword evidence="4 12" id="KW-0548">Nucleotidyltransferase</keyword>
<evidence type="ECO:0000256" key="14">
    <source>
        <dbReference type="SAM" id="MobiDB-lite"/>
    </source>
</evidence>
<dbReference type="PROSITE" id="PS50880">
    <property type="entry name" value="TOPRIM"/>
    <property type="match status" value="1"/>
</dbReference>
<keyword evidence="10 12" id="KW-0238">DNA-binding</keyword>
<dbReference type="InterPro" id="IPR036977">
    <property type="entry name" value="DNA_primase_Znf_CHC2"/>
</dbReference>
<comment type="caution">
    <text evidence="16">The sequence shown here is derived from an EMBL/GenBank/DDBJ whole genome shotgun (WGS) entry which is preliminary data.</text>
</comment>
<dbReference type="Gene3D" id="3.40.1360.10">
    <property type="match status" value="1"/>
</dbReference>
<dbReference type="Proteomes" id="UP001501508">
    <property type="component" value="Unassembled WGS sequence"/>
</dbReference>
<dbReference type="HAMAP" id="MF_00974">
    <property type="entry name" value="DNA_primase_DnaG"/>
    <property type="match status" value="1"/>
</dbReference>
<evidence type="ECO:0000256" key="12">
    <source>
        <dbReference type="HAMAP-Rule" id="MF_00974"/>
    </source>
</evidence>
<dbReference type="Pfam" id="PF10410">
    <property type="entry name" value="DnaB_bind"/>
    <property type="match status" value="1"/>
</dbReference>
<keyword evidence="3 12" id="KW-0808">Transferase</keyword>
<dbReference type="CDD" id="cd03364">
    <property type="entry name" value="TOPRIM_DnaG_primases"/>
    <property type="match status" value="1"/>
</dbReference>
<evidence type="ECO:0000256" key="8">
    <source>
        <dbReference type="ARBA" id="ARBA00022833"/>
    </source>
</evidence>
<evidence type="ECO:0000313" key="16">
    <source>
        <dbReference type="EMBL" id="GAA4439317.1"/>
    </source>
</evidence>
<comment type="catalytic activity">
    <reaction evidence="12">
        <text>ssDNA + n NTP = ssDNA/pppN(pN)n-1 hybrid + (n-1) diphosphate.</text>
        <dbReference type="EC" id="2.7.7.101"/>
    </reaction>
</comment>
<dbReference type="EMBL" id="BAABEY010000020">
    <property type="protein sequence ID" value="GAA4439317.1"/>
    <property type="molecule type" value="Genomic_DNA"/>
</dbReference>
<comment type="domain">
    <text evidence="12">Contains an N-terminal zinc-binding domain, a central core domain that contains the primase activity, and a C-terminal DnaB-binding domain.</text>
</comment>
<gene>
    <name evidence="12 16" type="primary">dnaG</name>
    <name evidence="16" type="ORF">GCM10023091_21310</name>
</gene>